<reference evidence="1" key="1">
    <citation type="submission" date="2020-08" db="EMBL/GenBank/DDBJ databases">
        <title>Genome sequencing and assembly of the red palm weevil Rhynchophorus ferrugineus.</title>
        <authorList>
            <person name="Dias G.B."/>
            <person name="Bergman C.M."/>
            <person name="Manee M."/>
        </authorList>
    </citation>
    <scope>NUCLEOTIDE SEQUENCE</scope>
    <source>
        <strain evidence="1">AA-2017</strain>
        <tissue evidence="1">Whole larva</tissue>
    </source>
</reference>
<dbReference type="Proteomes" id="UP000625711">
    <property type="component" value="Unassembled WGS sequence"/>
</dbReference>
<proteinExistence type="predicted"/>
<protein>
    <submittedName>
        <fullName evidence="1">Uncharacterized protein</fullName>
    </submittedName>
</protein>
<keyword evidence="2" id="KW-1185">Reference proteome</keyword>
<organism evidence="1 2">
    <name type="scientific">Rhynchophorus ferrugineus</name>
    <name type="common">Red palm weevil</name>
    <name type="synonym">Curculio ferrugineus</name>
    <dbReference type="NCBI Taxonomy" id="354439"/>
    <lineage>
        <taxon>Eukaryota</taxon>
        <taxon>Metazoa</taxon>
        <taxon>Ecdysozoa</taxon>
        <taxon>Arthropoda</taxon>
        <taxon>Hexapoda</taxon>
        <taxon>Insecta</taxon>
        <taxon>Pterygota</taxon>
        <taxon>Neoptera</taxon>
        <taxon>Endopterygota</taxon>
        <taxon>Coleoptera</taxon>
        <taxon>Polyphaga</taxon>
        <taxon>Cucujiformia</taxon>
        <taxon>Curculionidae</taxon>
        <taxon>Dryophthorinae</taxon>
        <taxon>Rhynchophorus</taxon>
    </lineage>
</organism>
<sequence length="110" mass="12314">MMTVESGSRYRPIILRNLKNKILISLNRWVDFNQQTALGVVRRAVMDGATGRTDVHEARTGHSSGEMLQVTARGVGDVLPRDPTRGRVDEATALMMDVSFSRRHVRPVIN</sequence>
<evidence type="ECO:0000313" key="1">
    <source>
        <dbReference type="EMBL" id="KAF7286563.1"/>
    </source>
</evidence>
<dbReference type="EMBL" id="JAACXV010000023">
    <property type="protein sequence ID" value="KAF7286563.1"/>
    <property type="molecule type" value="Genomic_DNA"/>
</dbReference>
<dbReference type="AlphaFoldDB" id="A0A834IWY2"/>
<comment type="caution">
    <text evidence="1">The sequence shown here is derived from an EMBL/GenBank/DDBJ whole genome shotgun (WGS) entry which is preliminary data.</text>
</comment>
<evidence type="ECO:0000313" key="2">
    <source>
        <dbReference type="Proteomes" id="UP000625711"/>
    </source>
</evidence>
<gene>
    <name evidence="1" type="ORF">GWI33_004604</name>
</gene>
<name>A0A834IWY2_RHYFE</name>
<accession>A0A834IWY2</accession>